<comment type="caution">
    <text evidence="1">The sequence shown here is derived from an EMBL/GenBank/DDBJ whole genome shotgun (WGS) entry which is preliminary data.</text>
</comment>
<evidence type="ECO:0000313" key="1">
    <source>
        <dbReference type="EMBL" id="EFM01975.1"/>
    </source>
</evidence>
<dbReference type="BioCyc" id="PMAR862515-HMP:GMOO-1087-MONOMER"/>
<dbReference type="Proteomes" id="UP000004394">
    <property type="component" value="Unassembled WGS sequence"/>
</dbReference>
<organism evidence="1 2">
    <name type="scientific">Hoylesella marshii DSM 16973 = JCM 13450</name>
    <dbReference type="NCBI Taxonomy" id="862515"/>
    <lineage>
        <taxon>Bacteria</taxon>
        <taxon>Pseudomonadati</taxon>
        <taxon>Bacteroidota</taxon>
        <taxon>Bacteroidia</taxon>
        <taxon>Bacteroidales</taxon>
        <taxon>Prevotellaceae</taxon>
        <taxon>Hoylesella</taxon>
    </lineage>
</organism>
<evidence type="ECO:0000313" key="2">
    <source>
        <dbReference type="Proteomes" id="UP000004394"/>
    </source>
</evidence>
<accession>E0NSB9</accession>
<proteinExistence type="predicted"/>
<protein>
    <submittedName>
        <fullName evidence="1">Uncharacterized protein</fullName>
    </submittedName>
</protein>
<keyword evidence="2" id="KW-1185">Reference proteome</keyword>
<name>E0NSB9_9BACT</name>
<reference evidence="1" key="1">
    <citation type="submission" date="2010-07" db="EMBL/GenBank/DDBJ databases">
        <authorList>
            <person name="Muzny D."/>
            <person name="Qin X."/>
            <person name="Deng J."/>
            <person name="Jiang H."/>
            <person name="Liu Y."/>
            <person name="Qu J."/>
            <person name="Song X.-Z."/>
            <person name="Zhang L."/>
            <person name="Thornton R."/>
            <person name="Coyle M."/>
            <person name="Francisco L."/>
            <person name="Jackson L."/>
            <person name="Javaid M."/>
            <person name="Korchina V."/>
            <person name="Kovar C."/>
            <person name="Mata R."/>
            <person name="Mathew T."/>
            <person name="Ngo R."/>
            <person name="Nguyen L."/>
            <person name="Nguyen N."/>
            <person name="Okwuonu G."/>
            <person name="Ongeri F."/>
            <person name="Pham C."/>
            <person name="Simmons D."/>
            <person name="Wilczek-Boney K."/>
            <person name="Hale W."/>
            <person name="Jakkamsetti A."/>
            <person name="Pham P."/>
            <person name="Ruth R."/>
            <person name="San Lucas F."/>
            <person name="Warren J."/>
            <person name="Zhang J."/>
            <person name="Zhao Z."/>
            <person name="Zhou C."/>
            <person name="Zhu D."/>
            <person name="Lee S."/>
            <person name="Bess C."/>
            <person name="Blankenburg K."/>
            <person name="Forbes L."/>
            <person name="Fu Q."/>
            <person name="Gubbala S."/>
            <person name="Hirani K."/>
            <person name="Jayaseelan J.C."/>
            <person name="Lara F."/>
            <person name="Munidasa M."/>
            <person name="Palculict T."/>
            <person name="Patil S."/>
            <person name="Pu L.-L."/>
            <person name="Saada N."/>
            <person name="Tang L."/>
            <person name="Weissenberger G."/>
            <person name="Zhu Y."/>
            <person name="Hemphill L."/>
            <person name="Shang Y."/>
            <person name="Youmans B."/>
            <person name="Ayvaz T."/>
            <person name="Ross M."/>
            <person name="Santibanez J."/>
            <person name="Aqrawi P."/>
            <person name="Gross S."/>
            <person name="Joshi V."/>
            <person name="Fowler G."/>
            <person name="Nazareth L."/>
            <person name="Reid J."/>
            <person name="Worley K."/>
            <person name="Petrosino J."/>
            <person name="Highlander S."/>
            <person name="Gibbs R."/>
        </authorList>
    </citation>
    <scope>NUCLEOTIDE SEQUENCE [LARGE SCALE GENOMIC DNA]</scope>
    <source>
        <strain evidence="1">DSM 16973</strain>
    </source>
</reference>
<sequence length="42" mass="4732">MKIALLNFNPLADESIKAPIAETWLPGLVMKKKKSSAINRRH</sequence>
<dbReference type="HOGENOM" id="CLU_3255811_0_0_10"/>
<dbReference type="EMBL" id="AEEI01000035">
    <property type="protein sequence ID" value="EFM01975.1"/>
    <property type="molecule type" value="Genomic_DNA"/>
</dbReference>
<gene>
    <name evidence="1" type="ORF">HMPREF0658_1070</name>
</gene>
<dbReference type="AlphaFoldDB" id="E0NSB9"/>